<reference evidence="2 3" key="1">
    <citation type="submission" date="2018-06" db="EMBL/GenBank/DDBJ databases">
        <authorList>
            <consortium name="Pathogen Informatics"/>
            <person name="Doyle S."/>
        </authorList>
    </citation>
    <scope>NUCLEOTIDE SEQUENCE [LARGE SCALE GENOMIC DNA]</scope>
    <source>
        <strain evidence="2 3">NCTC13063</strain>
    </source>
</reference>
<dbReference type="EMBL" id="UGTJ01000001">
    <property type="protein sequence ID" value="SUB79110.1"/>
    <property type="molecule type" value="Genomic_DNA"/>
</dbReference>
<name>A0AAQ1UGU9_9BACT</name>
<dbReference type="Proteomes" id="UP000255283">
    <property type="component" value="Unassembled WGS sequence"/>
</dbReference>
<feature type="chain" id="PRO_5042952176" description="Outer membrane protein" evidence="1">
    <location>
        <begin position="22"/>
        <end position="432"/>
    </location>
</feature>
<dbReference type="AlphaFoldDB" id="A0AAQ1UGU9"/>
<dbReference type="Gene3D" id="2.40.160.60">
    <property type="entry name" value="Outer membrane protein transport protein (OMPP1/FadL/TodX)"/>
    <property type="match status" value="1"/>
</dbReference>
<gene>
    <name evidence="2" type="ORF">NCTC13063_00365</name>
</gene>
<dbReference type="RefSeq" id="WP_115153086.1">
    <property type="nucleotide sequence ID" value="NZ_CAUUQQ010000030.1"/>
</dbReference>
<dbReference type="SUPFAM" id="SSF56935">
    <property type="entry name" value="Porins"/>
    <property type="match status" value="1"/>
</dbReference>
<protein>
    <recommendedName>
        <fullName evidence="4">Outer membrane protein</fullName>
    </recommendedName>
</protein>
<sequence length="432" mass="47791">MKKILATASLVVLVTSSFAQSGTNSPYSQYGLGELSDQTSGFNRGMNGLGLGFREHNQVNYINPASYSALDSLSFIFDMGISGQLTNFKENSRKVNAKNADLEYVQAGFRAARHLGVSFGVLPFTNVGYDYSFSGTVNGDANNTTYTNEYSGSGGLHQVYLGFGWEPFKGFAFGANASYLWGNYTRTVNNVFSGSSSTNLMRIYTADMRSYKFDFGLQYTLPLSKKDRLTLGLTYSPGHDIGGEPRVVVRSYTVTSSSQMSVIGADTLGGASLSHKIPHTFGAGFAFNHQNRWKVGVDYSLQKWSSLEAPIYESHTYTMRSGFYKDRSKLTAGGEFCNNPMGRRFFDRIRYRVGASYATPYYTINGQDGPKEISVSAGFGIPIINSANNRSILNISGQWVNRSADGLIKENTFRINIGLTFNERWFMKWKVD</sequence>
<proteinExistence type="predicted"/>
<feature type="signal peptide" evidence="1">
    <location>
        <begin position="1"/>
        <end position="21"/>
    </location>
</feature>
<comment type="caution">
    <text evidence="2">The sequence shown here is derived from an EMBL/GenBank/DDBJ whole genome shotgun (WGS) entry which is preliminary data.</text>
</comment>
<evidence type="ECO:0008006" key="4">
    <source>
        <dbReference type="Google" id="ProtNLM"/>
    </source>
</evidence>
<accession>A0AAQ1UGU9</accession>
<evidence type="ECO:0000313" key="3">
    <source>
        <dbReference type="Proteomes" id="UP000255283"/>
    </source>
</evidence>
<keyword evidence="1" id="KW-0732">Signal</keyword>
<evidence type="ECO:0000256" key="1">
    <source>
        <dbReference type="SAM" id="SignalP"/>
    </source>
</evidence>
<evidence type="ECO:0000313" key="2">
    <source>
        <dbReference type="EMBL" id="SUB79110.1"/>
    </source>
</evidence>
<organism evidence="2 3">
    <name type="scientific">Segatella buccae</name>
    <dbReference type="NCBI Taxonomy" id="28126"/>
    <lineage>
        <taxon>Bacteria</taxon>
        <taxon>Pseudomonadati</taxon>
        <taxon>Bacteroidota</taxon>
        <taxon>Bacteroidia</taxon>
        <taxon>Bacteroidales</taxon>
        <taxon>Prevotellaceae</taxon>
        <taxon>Segatella</taxon>
    </lineage>
</organism>